<dbReference type="Proteomes" id="UP000621455">
    <property type="component" value="Unassembled WGS sequence"/>
</dbReference>
<evidence type="ECO:0000313" key="2">
    <source>
        <dbReference type="Proteomes" id="UP000621455"/>
    </source>
</evidence>
<dbReference type="EMBL" id="WHJG01000028">
    <property type="protein sequence ID" value="NHZ82111.1"/>
    <property type="molecule type" value="Genomic_DNA"/>
</dbReference>
<reference evidence="1 2" key="1">
    <citation type="submission" date="2019-10" db="EMBL/GenBank/DDBJ databases">
        <title>Taxonomy of Antarctic Massilia spp.: description of Massilia rubra sp. nov., Massilia aquatica sp. nov., Massilia mucilaginosa sp. nov., Massilia frigida sp. nov. isolated from streams, lakes and regoliths.</title>
        <authorList>
            <person name="Holochova P."/>
            <person name="Sedlacek I."/>
            <person name="Kralova S."/>
            <person name="Maslanova I."/>
            <person name="Busse H.-J."/>
            <person name="Stankova E."/>
            <person name="Vrbovska V."/>
            <person name="Kovarovic V."/>
            <person name="Bartak M."/>
            <person name="Svec P."/>
            <person name="Pantucek R."/>
        </authorList>
    </citation>
    <scope>NUCLEOTIDE SEQUENCE [LARGE SCALE GENOMIC DNA]</scope>
    <source>
        <strain evidence="1 2">CCM 8695</strain>
    </source>
</reference>
<organism evidence="1 2">
    <name type="scientific">Massilia frigida</name>
    <dbReference type="NCBI Taxonomy" id="2609281"/>
    <lineage>
        <taxon>Bacteria</taxon>
        <taxon>Pseudomonadati</taxon>
        <taxon>Pseudomonadota</taxon>
        <taxon>Betaproteobacteria</taxon>
        <taxon>Burkholderiales</taxon>
        <taxon>Oxalobacteraceae</taxon>
        <taxon>Telluria group</taxon>
        <taxon>Massilia</taxon>
    </lineage>
</organism>
<sequence>MSIALHARQRAWRRPGLSREHAGAVRFYASTRFADLFTGVRNAPLSLAARLPEATGLADVQTTIGQVVQIELAGVTEPLIGPLIRVDRRRPPRMNLVSVAAGRAKRAAGPVRADAAIEALVLQAFAQARAPDAAAFGRANDAGHECATACPKVRK</sequence>
<accession>A0ABX0N9L8</accession>
<keyword evidence="2" id="KW-1185">Reference proteome</keyword>
<evidence type="ECO:0008006" key="3">
    <source>
        <dbReference type="Google" id="ProtNLM"/>
    </source>
</evidence>
<protein>
    <recommendedName>
        <fullName evidence="3">MacB-like periplasmic core domain-containing protein</fullName>
    </recommendedName>
</protein>
<dbReference type="RefSeq" id="WP_167089814.1">
    <property type="nucleotide sequence ID" value="NZ_WHJG01000028.1"/>
</dbReference>
<comment type="caution">
    <text evidence="1">The sequence shown here is derived from an EMBL/GenBank/DDBJ whole genome shotgun (WGS) entry which is preliminary data.</text>
</comment>
<proteinExistence type="predicted"/>
<evidence type="ECO:0000313" key="1">
    <source>
        <dbReference type="EMBL" id="NHZ82111.1"/>
    </source>
</evidence>
<name>A0ABX0N9L8_9BURK</name>
<gene>
    <name evidence="1" type="ORF">F2P44_22935</name>
</gene>